<sequence>MIYGTREEACSDIFDYIEMFYSGKHQHGSGDQMPHESTAICPPFFLMNIAAKRGSGRQLQIHLPCFTLSPSRMTFIAVLQR</sequence>
<reference evidence="1 2" key="1">
    <citation type="submission" date="2018-06" db="EMBL/GenBank/DDBJ databases">
        <authorList>
            <consortium name="Pathogen Informatics"/>
            <person name="Doyle S."/>
        </authorList>
    </citation>
    <scope>NUCLEOTIDE SEQUENCE [LARGE SCALE GENOMIC DNA]</scope>
    <source>
        <strain evidence="1 2">NCTC12120</strain>
    </source>
</reference>
<organism evidence="1 2">
    <name type="scientific">Cedecea neteri</name>
    <dbReference type="NCBI Taxonomy" id="158822"/>
    <lineage>
        <taxon>Bacteria</taxon>
        <taxon>Pseudomonadati</taxon>
        <taxon>Pseudomonadota</taxon>
        <taxon>Gammaproteobacteria</taxon>
        <taxon>Enterobacterales</taxon>
        <taxon>Enterobacteriaceae</taxon>
        <taxon>Cedecea</taxon>
    </lineage>
</organism>
<dbReference type="AlphaFoldDB" id="A0A2X3JAP9"/>
<evidence type="ECO:0000313" key="1">
    <source>
        <dbReference type="EMBL" id="SQC92124.1"/>
    </source>
</evidence>
<evidence type="ECO:0008006" key="3">
    <source>
        <dbReference type="Google" id="ProtNLM"/>
    </source>
</evidence>
<gene>
    <name evidence="1" type="ORF">NCTC12120_05311</name>
</gene>
<protein>
    <recommendedName>
        <fullName evidence="3">Integrase catalytic domain-containing protein</fullName>
    </recommendedName>
</protein>
<evidence type="ECO:0000313" key="2">
    <source>
        <dbReference type="Proteomes" id="UP000251197"/>
    </source>
</evidence>
<dbReference type="Proteomes" id="UP000251197">
    <property type="component" value="Unassembled WGS sequence"/>
</dbReference>
<accession>A0A2X3JAP9</accession>
<proteinExistence type="predicted"/>
<name>A0A2X3JAP9_9ENTR</name>
<dbReference type="EMBL" id="UAVU01000009">
    <property type="protein sequence ID" value="SQC92124.1"/>
    <property type="molecule type" value="Genomic_DNA"/>
</dbReference>